<name>A0A6L9U8Z6_9HYPH</name>
<accession>A0A6L9U8Z6</accession>
<dbReference type="Proteomes" id="UP000483035">
    <property type="component" value="Unassembled WGS sequence"/>
</dbReference>
<comment type="caution">
    <text evidence="1">The sequence shown here is derived from an EMBL/GenBank/DDBJ whole genome shotgun (WGS) entry which is preliminary data.</text>
</comment>
<evidence type="ECO:0000313" key="1">
    <source>
        <dbReference type="EMBL" id="NEI70998.1"/>
    </source>
</evidence>
<dbReference type="EMBL" id="WUEY01000006">
    <property type="protein sequence ID" value="NEI70998.1"/>
    <property type="molecule type" value="Genomic_DNA"/>
</dbReference>
<dbReference type="RefSeq" id="WP_163987482.1">
    <property type="nucleotide sequence ID" value="NZ_WUEY01000006.1"/>
</dbReference>
<gene>
    <name evidence="1" type="ORF">GR212_15575</name>
</gene>
<dbReference type="AlphaFoldDB" id="A0A6L9U8Z6"/>
<organism evidence="1 2">
    <name type="scientific">Rhizobium lusitanum</name>
    <dbReference type="NCBI Taxonomy" id="293958"/>
    <lineage>
        <taxon>Bacteria</taxon>
        <taxon>Pseudomonadati</taxon>
        <taxon>Pseudomonadota</taxon>
        <taxon>Alphaproteobacteria</taxon>
        <taxon>Hyphomicrobiales</taxon>
        <taxon>Rhizobiaceae</taxon>
        <taxon>Rhizobium/Agrobacterium group</taxon>
        <taxon>Rhizobium</taxon>
    </lineage>
</organism>
<proteinExistence type="predicted"/>
<protein>
    <submittedName>
        <fullName evidence="1">Uncharacterized protein</fullName>
    </submittedName>
</protein>
<reference evidence="1 2" key="1">
    <citation type="submission" date="2019-12" db="EMBL/GenBank/DDBJ databases">
        <title>Rhizobium genotypes associated with high levels of biological nitrogen fixation by grain legumes in a temperate-maritime cropping system.</title>
        <authorList>
            <person name="Maluk M."/>
            <person name="Francesc Ferrando Molina F."/>
            <person name="Lopez Del Egido L."/>
            <person name="Lafos M."/>
            <person name="Langarica-Fuentes A."/>
            <person name="Gebre Yohannes G."/>
            <person name="Young M.W."/>
            <person name="Martin P."/>
            <person name="Gantlett R."/>
            <person name="Kenicer G."/>
            <person name="Hawes C."/>
            <person name="Begg G.S."/>
            <person name="Quilliam R.S."/>
            <person name="Squire G.R."/>
            <person name="Poole P.S."/>
            <person name="Young P.W."/>
            <person name="Iannetta P.M."/>
            <person name="James E.K."/>
        </authorList>
    </citation>
    <scope>NUCLEOTIDE SEQUENCE [LARGE SCALE GENOMIC DNA]</scope>
    <source>
        <strain evidence="1 2">JHI1118</strain>
    </source>
</reference>
<sequence length="56" mass="6410">MSNATETKVRTLKARIRRESNPVRLSNLKIQLSTLVSELGAKHEKEQVKRFKGNAF</sequence>
<evidence type="ECO:0000313" key="2">
    <source>
        <dbReference type="Proteomes" id="UP000483035"/>
    </source>
</evidence>